<dbReference type="GO" id="GO:0016298">
    <property type="term" value="F:lipase activity"/>
    <property type="evidence" value="ECO:0007669"/>
    <property type="project" value="InterPro"/>
</dbReference>
<gene>
    <name evidence="1" type="ORF">BLA18112_05265</name>
</gene>
<sequence length="184" mass="19543">MKRRIAVVGDSLSSGGAIQPYSGPPFLVHGHQAALIGGSAFCDACKNTGIIAKAGGPYRLKFRGEVALDQDIVLCGCPMPPYIMASLVGEAWCSDGLKGLGEVVSSRTATGGVASVRKGAFDERVKATEHATEGMPYYIETSDGRVHYGRLDASGRLPRIHTGDNSDDYTIYWGDDALVKQYGE</sequence>
<name>A0A6P2YCH9_BURL3</name>
<dbReference type="AlphaFoldDB" id="A0A6P2YCH9"/>
<accession>A0A6P2YCH9</accession>
<proteinExistence type="predicted"/>
<dbReference type="GO" id="GO:0006629">
    <property type="term" value="P:lipid metabolic process"/>
    <property type="evidence" value="ECO:0007669"/>
    <property type="project" value="InterPro"/>
</dbReference>
<dbReference type="PROSITE" id="PS01098">
    <property type="entry name" value="LIPASE_GDSL_SER"/>
    <property type="match status" value="1"/>
</dbReference>
<protein>
    <recommendedName>
        <fullName evidence="3">PAAR domain-containing protein</fullName>
    </recommendedName>
</protein>
<evidence type="ECO:0000313" key="2">
    <source>
        <dbReference type="Proteomes" id="UP000494274"/>
    </source>
</evidence>
<organism evidence="1 2">
    <name type="scientific">Burkholderia lata (strain ATCC 17760 / DSM 23089 / LMG 22485 / NCIMB 9086 / R18194 / 383)</name>
    <dbReference type="NCBI Taxonomy" id="482957"/>
    <lineage>
        <taxon>Bacteria</taxon>
        <taxon>Pseudomonadati</taxon>
        <taxon>Pseudomonadota</taxon>
        <taxon>Betaproteobacteria</taxon>
        <taxon>Burkholderiales</taxon>
        <taxon>Burkholderiaceae</taxon>
        <taxon>Burkholderia</taxon>
        <taxon>Burkholderia cepacia complex</taxon>
    </lineage>
</organism>
<dbReference type="CDD" id="cd14744">
    <property type="entry name" value="PAAR_CT_2"/>
    <property type="match status" value="1"/>
</dbReference>
<evidence type="ECO:0008006" key="3">
    <source>
        <dbReference type="Google" id="ProtNLM"/>
    </source>
</evidence>
<dbReference type="Proteomes" id="UP000494274">
    <property type="component" value="Unassembled WGS sequence"/>
</dbReference>
<evidence type="ECO:0000313" key="1">
    <source>
        <dbReference type="EMBL" id="VWD19817.1"/>
    </source>
</evidence>
<reference evidence="1 2" key="1">
    <citation type="submission" date="2019-09" db="EMBL/GenBank/DDBJ databases">
        <authorList>
            <person name="Depoorter E."/>
        </authorList>
    </citation>
    <scope>NUCLEOTIDE SEQUENCE [LARGE SCALE GENOMIC DNA]</scope>
    <source>
        <strain evidence="1">R-18112</strain>
    </source>
</reference>
<dbReference type="RefSeq" id="WP_175045988.1">
    <property type="nucleotide sequence ID" value="NZ_CABVQI010000019.1"/>
</dbReference>
<dbReference type="Pfam" id="PF05488">
    <property type="entry name" value="PAAR_motif"/>
    <property type="match status" value="1"/>
</dbReference>
<dbReference type="InterPro" id="IPR008727">
    <property type="entry name" value="PAAR_motif"/>
</dbReference>
<dbReference type="EMBL" id="CABVQI010000019">
    <property type="protein sequence ID" value="VWD19817.1"/>
    <property type="molecule type" value="Genomic_DNA"/>
</dbReference>
<dbReference type="InterPro" id="IPR008265">
    <property type="entry name" value="Lipase_GDSL_AS"/>
</dbReference>